<evidence type="ECO:0000313" key="7">
    <source>
        <dbReference type="EMBL" id="TQM74052.1"/>
    </source>
</evidence>
<evidence type="ECO:0000313" key="8">
    <source>
        <dbReference type="Proteomes" id="UP000319213"/>
    </source>
</evidence>
<evidence type="ECO:0000256" key="6">
    <source>
        <dbReference type="SAM" id="Phobius"/>
    </source>
</evidence>
<keyword evidence="2" id="KW-1003">Cell membrane</keyword>
<dbReference type="PANTHER" id="PTHR23513">
    <property type="entry name" value="INTEGRAL MEMBRANE EFFLUX PROTEIN-RELATED"/>
    <property type="match status" value="1"/>
</dbReference>
<feature type="transmembrane region" description="Helical" evidence="6">
    <location>
        <begin position="46"/>
        <end position="69"/>
    </location>
</feature>
<dbReference type="CDD" id="cd06173">
    <property type="entry name" value="MFS_MefA_like"/>
    <property type="match status" value="1"/>
</dbReference>
<evidence type="ECO:0000256" key="5">
    <source>
        <dbReference type="ARBA" id="ARBA00023136"/>
    </source>
</evidence>
<feature type="transmembrane region" description="Helical" evidence="6">
    <location>
        <begin position="250"/>
        <end position="270"/>
    </location>
</feature>
<feature type="transmembrane region" description="Helical" evidence="6">
    <location>
        <begin position="220"/>
        <end position="244"/>
    </location>
</feature>
<dbReference type="GO" id="GO:0005886">
    <property type="term" value="C:plasma membrane"/>
    <property type="evidence" value="ECO:0007669"/>
    <property type="project" value="UniProtKB-SubCell"/>
</dbReference>
<dbReference type="Proteomes" id="UP000319213">
    <property type="component" value="Unassembled WGS sequence"/>
</dbReference>
<feature type="transmembrane region" description="Helical" evidence="6">
    <location>
        <begin position="370"/>
        <end position="389"/>
    </location>
</feature>
<gene>
    <name evidence="7" type="ORF">FHX40_0713</name>
</gene>
<dbReference type="PANTHER" id="PTHR23513:SF11">
    <property type="entry name" value="STAPHYLOFERRIN A TRANSPORTER"/>
    <property type="match status" value="1"/>
</dbReference>
<dbReference type="RefSeq" id="WP_142258282.1">
    <property type="nucleotide sequence ID" value="NZ_BMPV01000008.1"/>
</dbReference>
<comment type="caution">
    <text evidence="7">The sequence shown here is derived from an EMBL/GenBank/DDBJ whole genome shotgun (WGS) entry which is preliminary data.</text>
</comment>
<keyword evidence="8" id="KW-1185">Reference proteome</keyword>
<keyword evidence="4 6" id="KW-1133">Transmembrane helix</keyword>
<dbReference type="SUPFAM" id="SSF103473">
    <property type="entry name" value="MFS general substrate transporter"/>
    <property type="match status" value="1"/>
</dbReference>
<evidence type="ECO:0000256" key="2">
    <source>
        <dbReference type="ARBA" id="ARBA00022475"/>
    </source>
</evidence>
<evidence type="ECO:0000256" key="4">
    <source>
        <dbReference type="ARBA" id="ARBA00022989"/>
    </source>
</evidence>
<dbReference type="InterPro" id="IPR011701">
    <property type="entry name" value="MFS"/>
</dbReference>
<feature type="transmembrane region" description="Helical" evidence="6">
    <location>
        <begin position="305"/>
        <end position="323"/>
    </location>
</feature>
<evidence type="ECO:0000256" key="1">
    <source>
        <dbReference type="ARBA" id="ARBA00004651"/>
    </source>
</evidence>
<comment type="subcellular location">
    <subcellularLocation>
        <location evidence="1">Cell membrane</location>
        <topology evidence="1">Multi-pass membrane protein</topology>
    </subcellularLocation>
</comment>
<reference evidence="7 8" key="1">
    <citation type="submission" date="2019-06" db="EMBL/GenBank/DDBJ databases">
        <title>Sequencing the genomes of 1000 actinobacteria strains.</title>
        <authorList>
            <person name="Klenk H.-P."/>
        </authorList>
    </citation>
    <scope>NUCLEOTIDE SEQUENCE [LARGE SCALE GENOMIC DNA]</scope>
    <source>
        <strain evidence="7 8">DSM 43186</strain>
    </source>
</reference>
<keyword evidence="5 6" id="KW-0472">Membrane</keyword>
<dbReference type="EMBL" id="VFPQ01000001">
    <property type="protein sequence ID" value="TQM74052.1"/>
    <property type="molecule type" value="Genomic_DNA"/>
</dbReference>
<feature type="transmembrane region" description="Helical" evidence="6">
    <location>
        <begin position="90"/>
        <end position="113"/>
    </location>
</feature>
<evidence type="ECO:0000256" key="3">
    <source>
        <dbReference type="ARBA" id="ARBA00022692"/>
    </source>
</evidence>
<dbReference type="GO" id="GO:0022857">
    <property type="term" value="F:transmembrane transporter activity"/>
    <property type="evidence" value="ECO:0007669"/>
    <property type="project" value="InterPro"/>
</dbReference>
<sequence>MTTFGQVFAEPRFRVLFVGQTLLVAGDTVKMLAFSVLVYARTGSPGLSAAAYLSGFLPEVVGGIFLLSIADRMRPRALMIAGDLLRAATCVALAVGGLPVWAALALVFVTGVPRPVFSAARAAMLPEMLAGDAFVLGRAALGMVAAGAQIAGFAAGGLVLAATGPERALLVTAALSLLSAAVERLGLPDTPPRAGGARKGTVRTTLRGNRELLADRRVRGLLLAGWLPMLVFVGAEAVFVPYLTGLGSPSGAGLVLAATAAGMGLGNLVVGRFVSPDGRERLVFPLMLLSGVPLVAFAARPGVAVAAVLAAAGCACLAYNLGLQRPFVDAVPPDRLGQAYGLQNSGMMTAQAVGAMLVGALAEVVPTHHAIAWAGVAAVGCALALRATVRNGLAVRRPGPVAGSPRTRAR</sequence>
<accession>A0A543IU13</accession>
<feature type="transmembrane region" description="Helical" evidence="6">
    <location>
        <begin position="133"/>
        <end position="160"/>
    </location>
</feature>
<dbReference type="Gene3D" id="1.20.1250.20">
    <property type="entry name" value="MFS general substrate transporter like domains"/>
    <property type="match status" value="1"/>
</dbReference>
<dbReference type="OrthoDB" id="3227279at2"/>
<dbReference type="AlphaFoldDB" id="A0A543IU13"/>
<feature type="transmembrane region" description="Helical" evidence="6">
    <location>
        <begin position="21"/>
        <end position="40"/>
    </location>
</feature>
<name>A0A543IU13_9ACTN</name>
<protein>
    <submittedName>
        <fullName evidence="7">Putative MFS family arabinose efflux permease</fullName>
    </submittedName>
</protein>
<dbReference type="InterPro" id="IPR036259">
    <property type="entry name" value="MFS_trans_sf"/>
</dbReference>
<keyword evidence="3 6" id="KW-0812">Transmembrane</keyword>
<proteinExistence type="predicted"/>
<feature type="transmembrane region" description="Helical" evidence="6">
    <location>
        <begin position="344"/>
        <end position="364"/>
    </location>
</feature>
<feature type="transmembrane region" description="Helical" evidence="6">
    <location>
        <begin position="282"/>
        <end position="299"/>
    </location>
</feature>
<dbReference type="Pfam" id="PF07690">
    <property type="entry name" value="MFS_1"/>
    <property type="match status" value="1"/>
</dbReference>
<organism evidence="7 8">
    <name type="scientific">Thermopolyspora flexuosa</name>
    <dbReference type="NCBI Taxonomy" id="103836"/>
    <lineage>
        <taxon>Bacteria</taxon>
        <taxon>Bacillati</taxon>
        <taxon>Actinomycetota</taxon>
        <taxon>Actinomycetes</taxon>
        <taxon>Streptosporangiales</taxon>
        <taxon>Streptosporangiaceae</taxon>
        <taxon>Thermopolyspora</taxon>
    </lineage>
</organism>